<comment type="caution">
    <text evidence="1">The sequence shown here is derived from an EMBL/GenBank/DDBJ whole genome shotgun (WGS) entry which is preliminary data.</text>
</comment>
<name>A0ABV9YX00_9PSEU</name>
<evidence type="ECO:0000313" key="2">
    <source>
        <dbReference type="Proteomes" id="UP001595947"/>
    </source>
</evidence>
<dbReference type="RefSeq" id="WP_002299939.1">
    <property type="nucleotide sequence ID" value="NZ_JBHSIV010000078.1"/>
</dbReference>
<sequence>MISNEKKRVVVTLTKEVADNLDKIAKQMGLSKSGLITIWVNANGKENEQKK</sequence>
<protein>
    <submittedName>
        <fullName evidence="1">CopG family transcriptional regulator</fullName>
    </submittedName>
</protein>
<dbReference type="Gene3D" id="1.10.1220.10">
    <property type="entry name" value="Met repressor-like"/>
    <property type="match status" value="1"/>
</dbReference>
<reference evidence="2" key="1">
    <citation type="journal article" date="2019" name="Int. J. Syst. Evol. Microbiol.">
        <title>The Global Catalogue of Microorganisms (GCM) 10K type strain sequencing project: providing services to taxonomists for standard genome sequencing and annotation.</title>
        <authorList>
            <consortium name="The Broad Institute Genomics Platform"/>
            <consortium name="The Broad Institute Genome Sequencing Center for Infectious Disease"/>
            <person name="Wu L."/>
            <person name="Ma J."/>
        </authorList>
    </citation>
    <scope>NUCLEOTIDE SEQUENCE [LARGE SCALE GENOMIC DNA]</scope>
    <source>
        <strain evidence="2">CGMCC 4.7093</strain>
    </source>
</reference>
<gene>
    <name evidence="1" type="ORF">ACFPBZ_29350</name>
</gene>
<dbReference type="EMBL" id="JBHSIV010000078">
    <property type="protein sequence ID" value="MFC5066343.1"/>
    <property type="molecule type" value="Genomic_DNA"/>
</dbReference>
<dbReference type="SUPFAM" id="SSF47598">
    <property type="entry name" value="Ribbon-helix-helix"/>
    <property type="match status" value="1"/>
</dbReference>
<proteinExistence type="predicted"/>
<accession>A0ABV9YX00</accession>
<dbReference type="InterPro" id="IPR010985">
    <property type="entry name" value="Ribbon_hlx_hlx"/>
</dbReference>
<dbReference type="CDD" id="cd21631">
    <property type="entry name" value="RHH_CopG_NikR-like"/>
    <property type="match status" value="1"/>
</dbReference>
<organism evidence="1 2">
    <name type="scientific">Actinomycetospora atypica</name>
    <dbReference type="NCBI Taxonomy" id="1290095"/>
    <lineage>
        <taxon>Bacteria</taxon>
        <taxon>Bacillati</taxon>
        <taxon>Actinomycetota</taxon>
        <taxon>Actinomycetes</taxon>
        <taxon>Pseudonocardiales</taxon>
        <taxon>Pseudonocardiaceae</taxon>
        <taxon>Actinomycetospora</taxon>
    </lineage>
</organism>
<keyword evidence="2" id="KW-1185">Reference proteome</keyword>
<evidence type="ECO:0000313" key="1">
    <source>
        <dbReference type="EMBL" id="MFC5066343.1"/>
    </source>
</evidence>
<dbReference type="Proteomes" id="UP001595947">
    <property type="component" value="Unassembled WGS sequence"/>
</dbReference>
<dbReference type="InterPro" id="IPR013321">
    <property type="entry name" value="Arc_rbn_hlx_hlx"/>
</dbReference>